<accession>A0A4R0ECS6</accession>
<reference evidence="2 5" key="2">
    <citation type="submission" date="2020-04" db="EMBL/GenBank/DDBJ databases">
        <title>Acinetobacter Taxon 24.</title>
        <authorList>
            <person name="Nemec A."/>
            <person name="Radolfova-Krizova L."/>
            <person name="Higgins P.G."/>
            <person name="Spanelova P."/>
        </authorList>
    </citation>
    <scope>NUCLEOTIDE SEQUENCE [LARGE SCALE GENOMIC DNA]</scope>
    <source>
        <strain evidence="2 5">ANC 5380</strain>
    </source>
</reference>
<dbReference type="Proteomes" id="UP000291380">
    <property type="component" value="Unassembled WGS sequence"/>
</dbReference>
<accession>A0A241VAD9</accession>
<evidence type="ECO:0000313" key="5">
    <source>
        <dbReference type="Proteomes" id="UP000569202"/>
    </source>
</evidence>
<dbReference type="EMBL" id="SJOA01000048">
    <property type="protein sequence ID" value="TCB53262.1"/>
    <property type="molecule type" value="Genomic_DNA"/>
</dbReference>
<dbReference type="AlphaFoldDB" id="A0A241VAD9"/>
<protein>
    <submittedName>
        <fullName evidence="3">Lipocalin-like domain-containing protein</fullName>
    </submittedName>
</protein>
<comment type="caution">
    <text evidence="3">The sequence shown here is derived from an EMBL/GenBank/DDBJ whole genome shotgun (WGS) entry which is preliminary data.</text>
</comment>
<evidence type="ECO:0000313" key="4">
    <source>
        <dbReference type="Proteomes" id="UP000291380"/>
    </source>
</evidence>
<evidence type="ECO:0000313" key="3">
    <source>
        <dbReference type="EMBL" id="TCB53262.1"/>
    </source>
</evidence>
<dbReference type="STRING" id="1977878.B9T23_13910"/>
<dbReference type="InterPro" id="IPR024311">
    <property type="entry name" value="Lipocalin-like"/>
</dbReference>
<accession>A0A7Y2RIY5</accession>
<dbReference type="Pfam" id="PF13924">
    <property type="entry name" value="Lipocalin_5"/>
    <property type="match status" value="1"/>
</dbReference>
<name>A0A241VAD9_9GAMM</name>
<dbReference type="Proteomes" id="UP000569202">
    <property type="component" value="Unassembled WGS sequence"/>
</dbReference>
<dbReference type="OrthoDB" id="118834at2"/>
<reference evidence="3 4" key="1">
    <citation type="submission" date="2019-02" db="EMBL/GenBank/DDBJ databases">
        <title>High diversity of culturable Acinetobacter species in natural soil and water ecosystems.</title>
        <authorList>
            <person name="Radolfova-Krizova L."/>
            <person name="Nemec A."/>
        </authorList>
    </citation>
    <scope>NUCLEOTIDE SEQUENCE [LARGE SCALE GENOMIC DNA]</scope>
    <source>
        <strain evidence="3 4">ANC 4281</strain>
    </source>
</reference>
<feature type="domain" description="Lipocalin-like" evidence="1">
    <location>
        <begin position="13"/>
        <end position="151"/>
    </location>
</feature>
<evidence type="ECO:0000259" key="1">
    <source>
        <dbReference type="Pfam" id="PF13924"/>
    </source>
</evidence>
<proteinExistence type="predicted"/>
<evidence type="ECO:0000313" key="2">
    <source>
        <dbReference type="EMBL" id="NNH79286.1"/>
    </source>
</evidence>
<organism evidence="3 4">
    <name type="scientific">Acinetobacter terrae</name>
    <dbReference type="NCBI Taxonomy" id="2731247"/>
    <lineage>
        <taxon>Bacteria</taxon>
        <taxon>Pseudomonadati</taxon>
        <taxon>Pseudomonadota</taxon>
        <taxon>Gammaproteobacteria</taxon>
        <taxon>Moraxellales</taxon>
        <taxon>Moraxellaceae</taxon>
        <taxon>Acinetobacter</taxon>
        <taxon>Acinetobacter Taxon 24</taxon>
    </lineage>
</organism>
<gene>
    <name evidence="3" type="ORF">E0H85_16875</name>
    <name evidence="2" type="ORF">HLH17_16895</name>
</gene>
<dbReference type="EMBL" id="JABERL010000077">
    <property type="protein sequence ID" value="NNH79286.1"/>
    <property type="molecule type" value="Genomic_DNA"/>
</dbReference>
<sequence length="154" mass="17633">MKVIEMSLREQLIGAWKLQSYVEIPVDDSEPFYPLGKNATGIIMYTPDGYMSAQLMGEQRQHFGTGDWFNGSPEEYIEEAKTYIAYSGRFFVNEETQQLEHEMMVSLFPNWIGQQQQRIVSLDGDTLKLGPASPIMSKGKLVMSQLIWTRAQKN</sequence>